<comment type="caution">
    <text evidence="1">The sequence shown here is derived from an EMBL/GenBank/DDBJ whole genome shotgun (WGS) entry which is preliminary data.</text>
</comment>
<reference evidence="1 2" key="1">
    <citation type="submission" date="2023-03" db="EMBL/GenBank/DDBJ databases">
        <title>Draft genome sequence of the bacteria which degrade cell wall of Tricholomamatutake.</title>
        <authorList>
            <person name="Konishi Y."/>
            <person name="Fukuta Y."/>
            <person name="Shirasaka N."/>
        </authorList>
    </citation>
    <scope>NUCLEOTIDE SEQUENCE [LARGE SCALE GENOMIC DNA]</scope>
    <source>
        <strain evidence="2">mu1</strain>
    </source>
</reference>
<sequence length="62" mass="6979">MSATSHIIATSQTNSQYYTETAGQMQGKVISFPIFTQLGVTTIYVRLSRVRHKDEPCFPLDL</sequence>
<dbReference type="Proteomes" id="UP001157114">
    <property type="component" value="Unassembled WGS sequence"/>
</dbReference>
<protein>
    <submittedName>
        <fullName evidence="1">Uncharacterized protein</fullName>
    </submittedName>
</protein>
<keyword evidence="2" id="KW-1185">Reference proteome</keyword>
<dbReference type="EMBL" id="BSSQ01000026">
    <property type="protein sequence ID" value="GLX71089.1"/>
    <property type="molecule type" value="Genomic_DNA"/>
</dbReference>
<proteinExistence type="predicted"/>
<evidence type="ECO:0000313" key="2">
    <source>
        <dbReference type="Proteomes" id="UP001157114"/>
    </source>
</evidence>
<accession>A0ABQ6GJF9</accession>
<gene>
    <name evidence="1" type="ORF">MU1_54380</name>
</gene>
<evidence type="ECO:0000313" key="1">
    <source>
        <dbReference type="EMBL" id="GLX71089.1"/>
    </source>
</evidence>
<name>A0ABQ6GJF9_9BACL</name>
<organism evidence="1 2">
    <name type="scientific">Paenibacillus glycanilyticus</name>
    <dbReference type="NCBI Taxonomy" id="126569"/>
    <lineage>
        <taxon>Bacteria</taxon>
        <taxon>Bacillati</taxon>
        <taxon>Bacillota</taxon>
        <taxon>Bacilli</taxon>
        <taxon>Bacillales</taxon>
        <taxon>Paenibacillaceae</taxon>
        <taxon>Paenibacillus</taxon>
    </lineage>
</organism>